<organism evidence="1 2">
    <name type="scientific">Talaromyces proteolyticus</name>
    <dbReference type="NCBI Taxonomy" id="1131652"/>
    <lineage>
        <taxon>Eukaryota</taxon>
        <taxon>Fungi</taxon>
        <taxon>Dikarya</taxon>
        <taxon>Ascomycota</taxon>
        <taxon>Pezizomycotina</taxon>
        <taxon>Eurotiomycetes</taxon>
        <taxon>Eurotiomycetidae</taxon>
        <taxon>Eurotiales</taxon>
        <taxon>Trichocomaceae</taxon>
        <taxon>Talaromyces</taxon>
        <taxon>Talaromyces sect. Bacilispori</taxon>
    </lineage>
</organism>
<dbReference type="Proteomes" id="UP001201262">
    <property type="component" value="Unassembled WGS sequence"/>
</dbReference>
<sequence>MYGHRQSCNLLNVDAISHAFTSVFIFYPYVTSEPSKKSSKIPNPSIITDSKDPKLSAYELGICYKLLSNADHYPTAENHIMYVIKCCGGKAARDIISRTSPTR</sequence>
<protein>
    <submittedName>
        <fullName evidence="1">Uncharacterized protein</fullName>
    </submittedName>
</protein>
<reference evidence="1" key="1">
    <citation type="submission" date="2021-12" db="EMBL/GenBank/DDBJ databases">
        <title>Convergent genome expansion in fungi linked to evolution of root-endophyte symbiosis.</title>
        <authorList>
            <consortium name="DOE Joint Genome Institute"/>
            <person name="Ke Y.-H."/>
            <person name="Bonito G."/>
            <person name="Liao H.-L."/>
            <person name="Looney B."/>
            <person name="Rojas-Flechas A."/>
            <person name="Nash J."/>
            <person name="Hameed K."/>
            <person name="Schadt C."/>
            <person name="Martin F."/>
            <person name="Crous P.W."/>
            <person name="Miettinen O."/>
            <person name="Magnuson J.K."/>
            <person name="Labbe J."/>
            <person name="Jacobson D."/>
            <person name="Doktycz M.J."/>
            <person name="Veneault-Fourrey C."/>
            <person name="Kuo A."/>
            <person name="Mondo S."/>
            <person name="Calhoun S."/>
            <person name="Riley R."/>
            <person name="Ohm R."/>
            <person name="LaButti K."/>
            <person name="Andreopoulos B."/>
            <person name="Pangilinan J."/>
            <person name="Nolan M."/>
            <person name="Tritt A."/>
            <person name="Clum A."/>
            <person name="Lipzen A."/>
            <person name="Daum C."/>
            <person name="Barry K."/>
            <person name="Grigoriev I.V."/>
            <person name="Vilgalys R."/>
        </authorList>
    </citation>
    <scope>NUCLEOTIDE SEQUENCE</scope>
    <source>
        <strain evidence="1">PMI_201</strain>
    </source>
</reference>
<comment type="caution">
    <text evidence="1">The sequence shown here is derived from an EMBL/GenBank/DDBJ whole genome shotgun (WGS) entry which is preliminary data.</text>
</comment>
<keyword evidence="2" id="KW-1185">Reference proteome</keyword>
<evidence type="ECO:0000313" key="2">
    <source>
        <dbReference type="Proteomes" id="UP001201262"/>
    </source>
</evidence>
<dbReference type="AlphaFoldDB" id="A0AAD4KX41"/>
<proteinExistence type="predicted"/>
<dbReference type="RefSeq" id="XP_046075281.1">
    <property type="nucleotide sequence ID" value="XM_046213716.1"/>
</dbReference>
<name>A0AAD4KX41_9EURO</name>
<evidence type="ECO:0000313" key="1">
    <source>
        <dbReference type="EMBL" id="KAH8701905.1"/>
    </source>
</evidence>
<accession>A0AAD4KX41</accession>
<gene>
    <name evidence="1" type="ORF">BGW36DRAFT_356050</name>
</gene>
<dbReference type="EMBL" id="JAJTJA010000003">
    <property type="protein sequence ID" value="KAH8701905.1"/>
    <property type="molecule type" value="Genomic_DNA"/>
</dbReference>
<dbReference type="GeneID" id="70244003"/>